<gene>
    <name evidence="8" type="ORF">PCOR1329_LOCUS82041</name>
</gene>
<comment type="caution">
    <text evidence="8">The sequence shown here is derived from an EMBL/GenBank/DDBJ whole genome shotgun (WGS) entry which is preliminary data.</text>
</comment>
<feature type="signal peptide" evidence="6">
    <location>
        <begin position="1"/>
        <end position="16"/>
    </location>
</feature>
<dbReference type="SMART" id="SM00962">
    <property type="entry name" value="SRP54"/>
    <property type="match status" value="1"/>
</dbReference>
<evidence type="ECO:0000256" key="6">
    <source>
        <dbReference type="SAM" id="SignalP"/>
    </source>
</evidence>
<proteinExistence type="inferred from homology"/>
<evidence type="ECO:0000259" key="7">
    <source>
        <dbReference type="SMART" id="SM00962"/>
    </source>
</evidence>
<dbReference type="EMBL" id="CAUYUJ010021758">
    <property type="protein sequence ID" value="CAK0906861.1"/>
    <property type="molecule type" value="Genomic_DNA"/>
</dbReference>
<keyword evidence="9" id="KW-1185">Reference proteome</keyword>
<dbReference type="InterPro" id="IPR000897">
    <property type="entry name" value="SRP54_GTPase_dom"/>
</dbReference>
<evidence type="ECO:0000256" key="5">
    <source>
        <dbReference type="ARBA" id="ARBA00029433"/>
    </source>
</evidence>
<evidence type="ECO:0000256" key="4">
    <source>
        <dbReference type="ARBA" id="ARBA00023136"/>
    </source>
</evidence>
<keyword evidence="3" id="KW-0342">GTP-binding</keyword>
<evidence type="ECO:0000313" key="9">
    <source>
        <dbReference type="Proteomes" id="UP001189429"/>
    </source>
</evidence>
<dbReference type="SUPFAM" id="SSF52540">
    <property type="entry name" value="P-loop containing nucleoside triphosphate hydrolases"/>
    <property type="match status" value="1"/>
</dbReference>
<sequence length="136" mass="15288">MWVHCFCSIYIYLCFCLSPFPADNRCLHILPATSSSRRCQVAYYLKNKGGLDVLICACDTFRAGAVEQLKTHARCLDVPLFERGYGKDPAEIAKSAIHHARNNGHEVVLVDTAGRMQDNEPLMRAAQRSATLLLMW</sequence>
<reference evidence="8" key="1">
    <citation type="submission" date="2023-10" db="EMBL/GenBank/DDBJ databases">
        <authorList>
            <person name="Chen Y."/>
            <person name="Shah S."/>
            <person name="Dougan E. K."/>
            <person name="Thang M."/>
            <person name="Chan C."/>
        </authorList>
    </citation>
    <scope>NUCLEOTIDE SEQUENCE [LARGE SCALE GENOMIC DNA]</scope>
</reference>
<evidence type="ECO:0000256" key="3">
    <source>
        <dbReference type="ARBA" id="ARBA00023134"/>
    </source>
</evidence>
<dbReference type="PANTHER" id="PTHR43134:SF1">
    <property type="entry name" value="SIGNAL RECOGNITION PARTICLE RECEPTOR SUBUNIT ALPHA"/>
    <property type="match status" value="1"/>
</dbReference>
<dbReference type="PANTHER" id="PTHR43134">
    <property type="entry name" value="SIGNAL RECOGNITION PARTICLE RECEPTOR SUBUNIT ALPHA"/>
    <property type="match status" value="1"/>
</dbReference>
<dbReference type="Proteomes" id="UP001189429">
    <property type="component" value="Unassembled WGS sequence"/>
</dbReference>
<feature type="domain" description="SRP54-type proteins GTP-binding" evidence="7">
    <location>
        <begin position="41"/>
        <end position="135"/>
    </location>
</feature>
<organism evidence="8 9">
    <name type="scientific">Prorocentrum cordatum</name>
    <dbReference type="NCBI Taxonomy" id="2364126"/>
    <lineage>
        <taxon>Eukaryota</taxon>
        <taxon>Sar</taxon>
        <taxon>Alveolata</taxon>
        <taxon>Dinophyceae</taxon>
        <taxon>Prorocentrales</taxon>
        <taxon>Prorocentraceae</taxon>
        <taxon>Prorocentrum</taxon>
    </lineage>
</organism>
<feature type="chain" id="PRO_5045354745" description="SRP54-type proteins GTP-binding domain-containing protein" evidence="6">
    <location>
        <begin position="17"/>
        <end position="136"/>
    </location>
</feature>
<evidence type="ECO:0000313" key="8">
    <source>
        <dbReference type="EMBL" id="CAK0906861.1"/>
    </source>
</evidence>
<comment type="similarity">
    <text evidence="1">Belongs to the GTP-binding SRP family.</text>
</comment>
<comment type="subcellular location">
    <subcellularLocation>
        <location evidence="5">Endomembrane system</location>
        <topology evidence="5">Peripheral membrane protein</topology>
        <orientation evidence="5">Cytoplasmic side</orientation>
    </subcellularLocation>
</comment>
<keyword evidence="6" id="KW-0732">Signal</keyword>
<keyword evidence="4" id="KW-0472">Membrane</keyword>
<dbReference type="InterPro" id="IPR027417">
    <property type="entry name" value="P-loop_NTPase"/>
</dbReference>
<accession>A0ABN9Y716</accession>
<protein>
    <recommendedName>
        <fullName evidence="7">SRP54-type proteins GTP-binding domain-containing protein</fullName>
    </recommendedName>
</protein>
<dbReference type="Gene3D" id="3.40.50.300">
    <property type="entry name" value="P-loop containing nucleotide triphosphate hydrolases"/>
    <property type="match status" value="1"/>
</dbReference>
<dbReference type="Pfam" id="PF00448">
    <property type="entry name" value="SRP54"/>
    <property type="match status" value="1"/>
</dbReference>
<name>A0ABN9Y716_9DINO</name>
<evidence type="ECO:0000256" key="1">
    <source>
        <dbReference type="ARBA" id="ARBA00008531"/>
    </source>
</evidence>
<keyword evidence="2" id="KW-0547">Nucleotide-binding</keyword>
<evidence type="ECO:0000256" key="2">
    <source>
        <dbReference type="ARBA" id="ARBA00022741"/>
    </source>
</evidence>